<proteinExistence type="predicted"/>
<organism evidence="2 3">
    <name type="scientific">Mahella australiensis (strain DSM 15567 / CIP 107919 / 50-1 BON)</name>
    <dbReference type="NCBI Taxonomy" id="697281"/>
    <lineage>
        <taxon>Bacteria</taxon>
        <taxon>Bacillati</taxon>
        <taxon>Bacillota</taxon>
        <taxon>Clostridia</taxon>
        <taxon>Thermoanaerobacterales</taxon>
        <taxon>Thermoanaerobacterales Family IV. Incertae Sedis</taxon>
        <taxon>Mahella</taxon>
    </lineage>
</organism>
<dbReference type="AlphaFoldDB" id="F4A0N0"/>
<sequence>MRRWLGLAIVTVLVFQFIAVGCQNSGLNGAGDIENVKNEESAEEGSGLSQQPVENEGNEDDKGEVSDEASNAQADPGLNIPIITGLLPSQTGYKWQYFGFVEYAHTMTLDSIQHDQNRIIYNITGEVADMSDGESDKDFSLTITYIVEPTRLIQQKQEQVMMDSNFDEIELIRTPLAAGTSWTQQVTDKLGNQATLECQIEDVTVDTDGKKVYTILYDGQNSDYYEKRKIKEGIGVIFFEKLYIDAEQSFPISYSIAD</sequence>
<accession>F4A0N0</accession>
<reference evidence="3" key="1">
    <citation type="submission" date="2010-11" db="EMBL/GenBank/DDBJ databases">
        <title>The complete genome of Mahella australiensis DSM 15567.</title>
        <authorList>
            <consortium name="US DOE Joint Genome Institute (JGI-PGF)"/>
            <person name="Lucas S."/>
            <person name="Copeland A."/>
            <person name="Lapidus A."/>
            <person name="Bruce D."/>
            <person name="Goodwin L."/>
            <person name="Pitluck S."/>
            <person name="Kyrpides N."/>
            <person name="Mavromatis K."/>
            <person name="Pagani I."/>
            <person name="Ivanova N."/>
            <person name="Teshima H."/>
            <person name="Brettin T."/>
            <person name="Detter J.C."/>
            <person name="Han C."/>
            <person name="Tapia R."/>
            <person name="Land M."/>
            <person name="Hauser L."/>
            <person name="Markowitz V."/>
            <person name="Cheng J.-F."/>
            <person name="Hugenholtz P."/>
            <person name="Woyke T."/>
            <person name="Wu D."/>
            <person name="Spring S."/>
            <person name="Pukall R."/>
            <person name="Steenblock K."/>
            <person name="Schneider S."/>
            <person name="Klenk H.-P."/>
            <person name="Eisen J.A."/>
        </authorList>
    </citation>
    <scope>NUCLEOTIDE SEQUENCE [LARGE SCALE GENOMIC DNA]</scope>
    <source>
        <strain evidence="3">DSM 15567 / CIP 107919 / 50-1 BON</strain>
    </source>
</reference>
<dbReference type="STRING" id="697281.Mahau_0708"/>
<protein>
    <recommendedName>
        <fullName evidence="4">Lipoprotein</fullName>
    </recommendedName>
</protein>
<evidence type="ECO:0000313" key="3">
    <source>
        <dbReference type="Proteomes" id="UP000008457"/>
    </source>
</evidence>
<reference evidence="2 3" key="2">
    <citation type="journal article" date="2011" name="Stand. Genomic Sci.">
        <title>Complete genome sequence of Mahella australiensis type strain (50-1 BON).</title>
        <authorList>
            <person name="Sikorski J."/>
            <person name="Teshima H."/>
            <person name="Nolan M."/>
            <person name="Lucas S."/>
            <person name="Hammon N."/>
            <person name="Deshpande S."/>
            <person name="Cheng J.F."/>
            <person name="Pitluck S."/>
            <person name="Liolios K."/>
            <person name="Pagani I."/>
            <person name="Ivanova N."/>
            <person name="Huntemann M."/>
            <person name="Mavromatis K."/>
            <person name="Ovchinikova G."/>
            <person name="Pati A."/>
            <person name="Tapia R."/>
            <person name="Han C."/>
            <person name="Goodwin L."/>
            <person name="Chen A."/>
            <person name="Palaniappan K."/>
            <person name="Land M."/>
            <person name="Hauser L."/>
            <person name="Ngatchou-Djao O.D."/>
            <person name="Rohde M."/>
            <person name="Pukall R."/>
            <person name="Spring S."/>
            <person name="Abt B."/>
            <person name="Goker M."/>
            <person name="Detter J.C."/>
            <person name="Woyke T."/>
            <person name="Bristow J."/>
            <person name="Markowitz V."/>
            <person name="Hugenholtz P."/>
            <person name="Eisen J.A."/>
            <person name="Kyrpides N.C."/>
            <person name="Klenk H.P."/>
            <person name="Lapidus A."/>
        </authorList>
    </citation>
    <scope>NUCLEOTIDE SEQUENCE [LARGE SCALE GENOMIC DNA]</scope>
    <source>
        <strain evidence="3">DSM 15567 / CIP 107919 / 50-1 BON</strain>
    </source>
</reference>
<evidence type="ECO:0000256" key="1">
    <source>
        <dbReference type="SAM" id="MobiDB-lite"/>
    </source>
</evidence>
<evidence type="ECO:0008006" key="4">
    <source>
        <dbReference type="Google" id="ProtNLM"/>
    </source>
</evidence>
<dbReference type="KEGG" id="mas:Mahau_0708"/>
<dbReference type="RefSeq" id="WP_013780339.1">
    <property type="nucleotide sequence ID" value="NC_015520.1"/>
</dbReference>
<evidence type="ECO:0000313" key="2">
    <source>
        <dbReference type="EMBL" id="AEE95909.1"/>
    </source>
</evidence>
<gene>
    <name evidence="2" type="ordered locus">Mahau_0708</name>
</gene>
<dbReference type="HOGENOM" id="CLU_1076899_0_0_9"/>
<dbReference type="Proteomes" id="UP000008457">
    <property type="component" value="Chromosome"/>
</dbReference>
<dbReference type="eggNOG" id="COG5401">
    <property type="taxonomic scope" value="Bacteria"/>
</dbReference>
<dbReference type="OrthoDB" id="2067411at2"/>
<dbReference type="PROSITE" id="PS51257">
    <property type="entry name" value="PROKAR_LIPOPROTEIN"/>
    <property type="match status" value="1"/>
</dbReference>
<keyword evidence="3" id="KW-1185">Reference proteome</keyword>
<feature type="region of interest" description="Disordered" evidence="1">
    <location>
        <begin position="38"/>
        <end position="76"/>
    </location>
</feature>
<name>F4A0N0_MAHA5</name>
<dbReference type="EMBL" id="CP002360">
    <property type="protein sequence ID" value="AEE95909.1"/>
    <property type="molecule type" value="Genomic_DNA"/>
</dbReference>